<reference evidence="1 2" key="1">
    <citation type="submission" date="2018-06" db="EMBL/GenBank/DDBJ databases">
        <authorList>
            <consortium name="Pathogen Informatics"/>
            <person name="Doyle S."/>
        </authorList>
    </citation>
    <scope>NUCLEOTIDE SEQUENCE [LARGE SCALE GENOMIC DNA]</scope>
    <source>
        <strain evidence="1 2">NCTC9637</strain>
    </source>
</reference>
<dbReference type="InterPro" id="IPR010287">
    <property type="entry name" value="DUF892_YciF-like"/>
</dbReference>
<accession>A0A377W1F2</accession>
<name>A0A377W1F2_KLEPN</name>
<dbReference type="EMBL" id="UGLB01000003">
    <property type="protein sequence ID" value="STT48503.1"/>
    <property type="molecule type" value="Genomic_DNA"/>
</dbReference>
<dbReference type="InterPro" id="IPR012347">
    <property type="entry name" value="Ferritin-like"/>
</dbReference>
<dbReference type="Proteomes" id="UP000255099">
    <property type="component" value="Unassembled WGS sequence"/>
</dbReference>
<dbReference type="Pfam" id="PF05974">
    <property type="entry name" value="DUF892"/>
    <property type="match status" value="1"/>
</dbReference>
<dbReference type="AlphaFoldDB" id="A0A377W1F2"/>
<dbReference type="InterPro" id="IPR009078">
    <property type="entry name" value="Ferritin-like_SF"/>
</dbReference>
<protein>
    <submittedName>
        <fullName evidence="1">Protein yciE</fullName>
    </submittedName>
</protein>
<evidence type="ECO:0000313" key="1">
    <source>
        <dbReference type="EMBL" id="STT48503.1"/>
    </source>
</evidence>
<dbReference type="SUPFAM" id="SSF47240">
    <property type="entry name" value="Ferritin-like"/>
    <property type="match status" value="1"/>
</dbReference>
<organism evidence="1 2">
    <name type="scientific">Klebsiella pneumoniae</name>
    <dbReference type="NCBI Taxonomy" id="573"/>
    <lineage>
        <taxon>Bacteria</taxon>
        <taxon>Pseudomonadati</taxon>
        <taxon>Pseudomonadota</taxon>
        <taxon>Gammaproteobacteria</taxon>
        <taxon>Enterobacterales</taxon>
        <taxon>Enterobacteriaceae</taxon>
        <taxon>Klebsiella/Raoultella group</taxon>
        <taxon>Klebsiella</taxon>
        <taxon>Klebsiella pneumoniae complex</taxon>
    </lineage>
</organism>
<gene>
    <name evidence="1" type="primary">yciE_1</name>
    <name evidence="1" type="ORF">NCTC9637_03449</name>
</gene>
<dbReference type="Gene3D" id="1.20.1260.10">
    <property type="match status" value="1"/>
</dbReference>
<sequence>MTDIENYHNWLRDAHAMEKQAESLLVATIRRLDNEPQLRTRLEQHLYETRRQLSALQDIIARNHIFPLCAEGCDEPGGGVRTDHWHHAAR</sequence>
<proteinExistence type="predicted"/>
<evidence type="ECO:0000313" key="2">
    <source>
        <dbReference type="Proteomes" id="UP000255099"/>
    </source>
</evidence>